<evidence type="ECO:0000313" key="5">
    <source>
        <dbReference type="Proteomes" id="UP001234178"/>
    </source>
</evidence>
<sequence length="193" mass="22180">MEMSDHFDGTSQGKRNDNPDLVKRLSDYDVVVPRKVSERGQLLSHQLTHHYDDASRRQRRRRRQVDDASDDVHYRLELSGREKQLHLKPNDRLLASAFVVERRQGRNVTNHRLMSARHKQCHYIGQVKGHPESTVAVSTCNGLGEGGRVVLDWYELHRYWVNSNQIYSIRLPSCRTTGGLANPIKSACTVPVD</sequence>
<reference evidence="4 5" key="1">
    <citation type="journal article" date="2023" name="Nucleic Acids Res.">
        <title>The hologenome of Daphnia magna reveals possible DNA methylation and microbiome-mediated evolution of the host genome.</title>
        <authorList>
            <person name="Chaturvedi A."/>
            <person name="Li X."/>
            <person name="Dhandapani V."/>
            <person name="Marshall H."/>
            <person name="Kissane S."/>
            <person name="Cuenca-Cambronero M."/>
            <person name="Asole G."/>
            <person name="Calvet F."/>
            <person name="Ruiz-Romero M."/>
            <person name="Marangio P."/>
            <person name="Guigo R."/>
            <person name="Rago D."/>
            <person name="Mirbahai L."/>
            <person name="Eastwood N."/>
            <person name="Colbourne J.K."/>
            <person name="Zhou J."/>
            <person name="Mallon E."/>
            <person name="Orsini L."/>
        </authorList>
    </citation>
    <scope>NUCLEOTIDE SEQUENCE [LARGE SCALE GENOMIC DNA]</scope>
    <source>
        <strain evidence="4">LRV0_1</strain>
    </source>
</reference>
<organism evidence="4 5">
    <name type="scientific">Daphnia magna</name>
    <dbReference type="NCBI Taxonomy" id="35525"/>
    <lineage>
        <taxon>Eukaryota</taxon>
        <taxon>Metazoa</taxon>
        <taxon>Ecdysozoa</taxon>
        <taxon>Arthropoda</taxon>
        <taxon>Crustacea</taxon>
        <taxon>Branchiopoda</taxon>
        <taxon>Diplostraca</taxon>
        <taxon>Cladocera</taxon>
        <taxon>Anomopoda</taxon>
        <taxon>Daphniidae</taxon>
        <taxon>Daphnia</taxon>
    </lineage>
</organism>
<evidence type="ECO:0000256" key="1">
    <source>
        <dbReference type="ARBA" id="ARBA00023157"/>
    </source>
</evidence>
<accession>A0ABR0AAA9</accession>
<feature type="region of interest" description="Disordered" evidence="2">
    <location>
        <begin position="41"/>
        <end position="68"/>
    </location>
</feature>
<dbReference type="Proteomes" id="UP001234178">
    <property type="component" value="Unassembled WGS sequence"/>
</dbReference>
<dbReference type="InterPro" id="IPR002870">
    <property type="entry name" value="Peptidase_M12B_N"/>
</dbReference>
<dbReference type="Pfam" id="PF01562">
    <property type="entry name" value="Pep_M12B_propep"/>
    <property type="match status" value="1"/>
</dbReference>
<evidence type="ECO:0000259" key="3">
    <source>
        <dbReference type="Pfam" id="PF01562"/>
    </source>
</evidence>
<dbReference type="PANTHER" id="PTHR11905">
    <property type="entry name" value="ADAM A DISINTEGRIN AND METALLOPROTEASE DOMAIN"/>
    <property type="match status" value="1"/>
</dbReference>
<comment type="caution">
    <text evidence="4">The sequence shown here is derived from an EMBL/GenBank/DDBJ whole genome shotgun (WGS) entry which is preliminary data.</text>
</comment>
<evidence type="ECO:0000256" key="2">
    <source>
        <dbReference type="SAM" id="MobiDB-lite"/>
    </source>
</evidence>
<protein>
    <recommendedName>
        <fullName evidence="3">Peptidase M12B propeptide domain-containing protein</fullName>
    </recommendedName>
</protein>
<evidence type="ECO:0000313" key="4">
    <source>
        <dbReference type="EMBL" id="KAK4022085.1"/>
    </source>
</evidence>
<dbReference type="EMBL" id="JAOYFB010000037">
    <property type="protein sequence ID" value="KAK4022085.1"/>
    <property type="molecule type" value="Genomic_DNA"/>
</dbReference>
<name>A0ABR0AAA9_9CRUS</name>
<keyword evidence="5" id="KW-1185">Reference proteome</keyword>
<feature type="domain" description="Peptidase M12B propeptide" evidence="3">
    <location>
        <begin position="29"/>
        <end position="128"/>
    </location>
</feature>
<feature type="region of interest" description="Disordered" evidence="2">
    <location>
        <begin position="1"/>
        <end position="21"/>
    </location>
</feature>
<keyword evidence="1" id="KW-1015">Disulfide bond</keyword>
<proteinExistence type="predicted"/>
<dbReference type="PANTHER" id="PTHR11905:SF256">
    <property type="entry name" value="PEPTIDASE M12B DOMAIN-CONTAINING PROTEIN"/>
    <property type="match status" value="1"/>
</dbReference>
<gene>
    <name evidence="4" type="ORF">OUZ56_007572</name>
</gene>